<feature type="transmembrane region" description="Helical" evidence="7">
    <location>
        <begin position="234"/>
        <end position="252"/>
    </location>
</feature>
<feature type="transmembrane region" description="Helical" evidence="7">
    <location>
        <begin position="148"/>
        <end position="172"/>
    </location>
</feature>
<keyword evidence="5 7" id="KW-1133">Transmembrane helix</keyword>
<dbReference type="RefSeq" id="WP_161086148.1">
    <property type="nucleotide sequence ID" value="NZ_WWCX01000065.1"/>
</dbReference>
<dbReference type="InterPro" id="IPR003148">
    <property type="entry name" value="RCK_N"/>
</dbReference>
<comment type="similarity">
    <text evidence="2">Belongs to the monovalent cation:proton antiporter 2 (CPA2) transporter (TC 2.A.37) family.</text>
</comment>
<dbReference type="NCBIfam" id="NF007950">
    <property type="entry name" value="PRK10669.1"/>
    <property type="match status" value="1"/>
</dbReference>
<feature type="transmembrane region" description="Helical" evidence="7">
    <location>
        <begin position="313"/>
        <end position="335"/>
    </location>
</feature>
<dbReference type="Pfam" id="PF00999">
    <property type="entry name" value="Na_H_Exchanger"/>
    <property type="match status" value="1"/>
</dbReference>
<dbReference type="InterPro" id="IPR038770">
    <property type="entry name" value="Na+/solute_symporter_sf"/>
</dbReference>
<feature type="transmembrane region" description="Helical" evidence="7">
    <location>
        <begin position="33"/>
        <end position="51"/>
    </location>
</feature>
<evidence type="ECO:0000256" key="3">
    <source>
        <dbReference type="ARBA" id="ARBA00022448"/>
    </source>
</evidence>
<accession>A0A845GSD3</accession>
<keyword evidence="4 7" id="KW-0812">Transmembrane</keyword>
<gene>
    <name evidence="9" type="ORF">GTP90_25410</name>
</gene>
<dbReference type="PANTHER" id="PTHR42751:SF1">
    <property type="entry name" value="CATION_PROTON ANTIPORTER YBAL-RELATED"/>
    <property type="match status" value="1"/>
</dbReference>
<dbReference type="GO" id="GO:1902600">
    <property type="term" value="P:proton transmembrane transport"/>
    <property type="evidence" value="ECO:0007669"/>
    <property type="project" value="InterPro"/>
</dbReference>
<keyword evidence="3" id="KW-0813">Transport</keyword>
<dbReference type="PANTHER" id="PTHR42751">
    <property type="entry name" value="SODIUM/HYDROGEN EXCHANGER FAMILY/TRKA DOMAIN PROTEIN"/>
    <property type="match status" value="1"/>
</dbReference>
<feature type="transmembrane region" description="Helical" evidence="7">
    <location>
        <begin position="376"/>
        <end position="395"/>
    </location>
</feature>
<evidence type="ECO:0000256" key="5">
    <source>
        <dbReference type="ARBA" id="ARBA00022989"/>
    </source>
</evidence>
<comment type="caution">
    <text evidence="9">The sequence shown here is derived from an EMBL/GenBank/DDBJ whole genome shotgun (WGS) entry which is preliminary data.</text>
</comment>
<proteinExistence type="inferred from homology"/>
<evidence type="ECO:0000313" key="9">
    <source>
        <dbReference type="EMBL" id="MYM97194.1"/>
    </source>
</evidence>
<feature type="transmembrane region" description="Helical" evidence="7">
    <location>
        <begin position="342"/>
        <end position="364"/>
    </location>
</feature>
<dbReference type="GO" id="GO:0015297">
    <property type="term" value="F:antiporter activity"/>
    <property type="evidence" value="ECO:0007669"/>
    <property type="project" value="InterPro"/>
</dbReference>
<name>A0A845GSD3_9BURK</name>
<sequence length="577" mass="60491">MPHNISLITTIAAALGFGLLFGYLATRLKLPALVGYLAAGIIIGPATPGFVADTALAGQLAEIGVMLMMFGVGLHFSLDDLWAVRRVALPGAVLQIAVATALGMALAHFWGWSLGGGLVFGLALSVASTVVLLRALEERGILDSFNGRIAVGWLVVEDLVTVLVLVLLPALAGSLGGTAVDSHGAAATGGTSLWTTLAITLGQVGAFIALMLVVGRKLFPWILWQVARTSSRELFTLCVIAAAVGIAYASTYYFGVSFALGAFFAGMVLRESALAHRAAEESLPLRDAFAVLFFVSVGMLFEPSILVEQPLKLLAVVTIIVAGKSVVAFLLVLLLRYPAKTALMVSASLAQIGEFSFILAALGLSLGLMPAEGQSLILAGAIISIALNPLVFRATKPLERWLGRNVALAAKFERAADPLAELPASVPQEHLSGQVVLVGYGRVGRRIAAALAGRGIPFVVAEQNRELVDQLRKEGGHAVAGNAGEPAVLIQAHIARAAMLVIATPDTFHVRTMIETARALNPDIKTVVRTHSDEEAELLRGERAGEIFIGEQELAKGMTESILANMGNVTSGGHHAH</sequence>
<protein>
    <submittedName>
        <fullName evidence="9">Kef family K(+) transporter</fullName>
    </submittedName>
</protein>
<evidence type="ECO:0000256" key="4">
    <source>
        <dbReference type="ARBA" id="ARBA00022692"/>
    </source>
</evidence>
<comment type="subcellular location">
    <subcellularLocation>
        <location evidence="1">Membrane</location>
        <topology evidence="1">Multi-pass membrane protein</topology>
    </subcellularLocation>
</comment>
<dbReference type="GO" id="GO:0016020">
    <property type="term" value="C:membrane"/>
    <property type="evidence" value="ECO:0007669"/>
    <property type="project" value="UniProtKB-SubCell"/>
</dbReference>
<feature type="domain" description="RCK N-terminal" evidence="8">
    <location>
        <begin position="432"/>
        <end position="549"/>
    </location>
</feature>
<organism evidence="9 10">
    <name type="scientific">Duganella vulcania</name>
    <dbReference type="NCBI Taxonomy" id="2692166"/>
    <lineage>
        <taxon>Bacteria</taxon>
        <taxon>Pseudomonadati</taxon>
        <taxon>Pseudomonadota</taxon>
        <taxon>Betaproteobacteria</taxon>
        <taxon>Burkholderiales</taxon>
        <taxon>Oxalobacteraceae</taxon>
        <taxon>Telluria group</taxon>
        <taxon>Duganella</taxon>
    </lineage>
</organism>
<evidence type="ECO:0000259" key="8">
    <source>
        <dbReference type="PROSITE" id="PS51201"/>
    </source>
</evidence>
<dbReference type="InterPro" id="IPR006153">
    <property type="entry name" value="Cation/H_exchanger_TM"/>
</dbReference>
<feature type="transmembrane region" description="Helical" evidence="7">
    <location>
        <begin position="116"/>
        <end position="136"/>
    </location>
</feature>
<feature type="transmembrane region" description="Helical" evidence="7">
    <location>
        <begin position="57"/>
        <end position="76"/>
    </location>
</feature>
<dbReference type="Proteomes" id="UP000447355">
    <property type="component" value="Unassembled WGS sequence"/>
</dbReference>
<dbReference type="Gene3D" id="1.20.1530.20">
    <property type="match status" value="1"/>
</dbReference>
<evidence type="ECO:0000256" key="1">
    <source>
        <dbReference type="ARBA" id="ARBA00004141"/>
    </source>
</evidence>
<evidence type="ECO:0000256" key="7">
    <source>
        <dbReference type="SAM" id="Phobius"/>
    </source>
</evidence>
<dbReference type="InterPro" id="IPR036291">
    <property type="entry name" value="NAD(P)-bd_dom_sf"/>
</dbReference>
<dbReference type="Pfam" id="PF02254">
    <property type="entry name" value="TrkA_N"/>
    <property type="match status" value="1"/>
</dbReference>
<dbReference type="SUPFAM" id="SSF51735">
    <property type="entry name" value="NAD(P)-binding Rossmann-fold domains"/>
    <property type="match status" value="1"/>
</dbReference>
<dbReference type="GO" id="GO:0006813">
    <property type="term" value="P:potassium ion transport"/>
    <property type="evidence" value="ECO:0007669"/>
    <property type="project" value="InterPro"/>
</dbReference>
<feature type="transmembrane region" description="Helical" evidence="7">
    <location>
        <begin position="192"/>
        <end position="214"/>
    </location>
</feature>
<dbReference type="EMBL" id="WWCX01000065">
    <property type="protein sequence ID" value="MYM97194.1"/>
    <property type="molecule type" value="Genomic_DNA"/>
</dbReference>
<feature type="transmembrane region" description="Helical" evidence="7">
    <location>
        <begin position="88"/>
        <end position="110"/>
    </location>
</feature>
<dbReference type="PROSITE" id="PS51201">
    <property type="entry name" value="RCK_N"/>
    <property type="match status" value="1"/>
</dbReference>
<dbReference type="AlphaFoldDB" id="A0A845GSD3"/>
<dbReference type="Gene3D" id="3.40.50.720">
    <property type="entry name" value="NAD(P)-binding Rossmann-like Domain"/>
    <property type="match status" value="1"/>
</dbReference>
<reference evidence="9" key="1">
    <citation type="submission" date="2019-12" db="EMBL/GenBank/DDBJ databases">
        <title>Novel species isolated from a subtropical stream in China.</title>
        <authorList>
            <person name="Lu H."/>
        </authorList>
    </citation>
    <scope>NUCLEOTIDE SEQUENCE [LARGE SCALE GENOMIC DNA]</scope>
    <source>
        <strain evidence="9">FT81W</strain>
    </source>
</reference>
<keyword evidence="6 7" id="KW-0472">Membrane</keyword>
<evidence type="ECO:0000256" key="2">
    <source>
        <dbReference type="ARBA" id="ARBA00005551"/>
    </source>
</evidence>
<evidence type="ECO:0000256" key="6">
    <source>
        <dbReference type="ARBA" id="ARBA00023136"/>
    </source>
</evidence>
<evidence type="ECO:0000313" key="10">
    <source>
        <dbReference type="Proteomes" id="UP000447355"/>
    </source>
</evidence>
<feature type="transmembrane region" description="Helical" evidence="7">
    <location>
        <begin position="6"/>
        <end position="26"/>
    </location>
</feature>